<gene>
    <name evidence="1" type="ORF">EL26_02065</name>
</gene>
<evidence type="ECO:0000313" key="1">
    <source>
        <dbReference type="EMBL" id="KEO84818.1"/>
    </source>
</evidence>
<dbReference type="OrthoDB" id="2351919at2"/>
<evidence type="ECO:0000313" key="2">
    <source>
        <dbReference type="Proteomes" id="UP000027931"/>
    </source>
</evidence>
<dbReference type="STRING" id="1157490.EL26_02065"/>
<dbReference type="RefSeq" id="WP_038083928.1">
    <property type="nucleotide sequence ID" value="NZ_JMIR01000002.1"/>
</dbReference>
<comment type="caution">
    <text evidence="1">The sequence shown here is derived from an EMBL/GenBank/DDBJ whole genome shotgun (WGS) entry which is preliminary data.</text>
</comment>
<dbReference type="Proteomes" id="UP000027931">
    <property type="component" value="Unassembled WGS sequence"/>
</dbReference>
<reference evidence="1 2" key="1">
    <citation type="journal article" date="2013" name="Int. J. Syst. Evol. Microbiol.">
        <title>Tumebacillus flagellatus sp. nov., an alpha-amylase/pullulanase-producing bacterium isolated from cassava wastewater.</title>
        <authorList>
            <person name="Wang Q."/>
            <person name="Xie N."/>
            <person name="Qin Y."/>
            <person name="Shen N."/>
            <person name="Zhu J."/>
            <person name="Mi H."/>
            <person name="Huang R."/>
        </authorList>
    </citation>
    <scope>NUCLEOTIDE SEQUENCE [LARGE SCALE GENOMIC DNA]</scope>
    <source>
        <strain evidence="1 2">GST4</strain>
    </source>
</reference>
<dbReference type="Gene3D" id="3.30.460.40">
    <property type="match status" value="1"/>
</dbReference>
<evidence type="ECO:0008006" key="3">
    <source>
        <dbReference type="Google" id="ProtNLM"/>
    </source>
</evidence>
<dbReference type="SUPFAM" id="SSF81301">
    <property type="entry name" value="Nucleotidyltransferase"/>
    <property type="match status" value="1"/>
</dbReference>
<organism evidence="1 2">
    <name type="scientific">Tumebacillus flagellatus</name>
    <dbReference type="NCBI Taxonomy" id="1157490"/>
    <lineage>
        <taxon>Bacteria</taxon>
        <taxon>Bacillati</taxon>
        <taxon>Bacillota</taxon>
        <taxon>Bacilli</taxon>
        <taxon>Bacillales</taxon>
        <taxon>Alicyclobacillaceae</taxon>
        <taxon>Tumebacillus</taxon>
    </lineage>
</organism>
<dbReference type="InterPro" id="IPR043519">
    <property type="entry name" value="NT_sf"/>
</dbReference>
<dbReference type="eggNOG" id="ENOG5032RNW">
    <property type="taxonomic scope" value="Bacteria"/>
</dbReference>
<dbReference type="AlphaFoldDB" id="A0A074LXH0"/>
<name>A0A074LXH0_9BACL</name>
<accession>A0A074LXH0</accession>
<keyword evidence="2" id="KW-1185">Reference proteome</keyword>
<sequence length="187" mass="20634">MEMQHAIEKTARCLNAAGVTWAAGASWMLLQNGVVEQARDFDLLVKLDDAQRAKEVLLQLGSGRPGVTKQPYLTKQFWTFEVDGMEIDMMAGFTLAHAGGEYLFPFDEAHIVGHAAVGTQSVPLSAPEDWLVLYLLMGREPRVGALEAHFQKKGLANPHLLQKALEQPLPTEIRTRVESVFSACQGF</sequence>
<protein>
    <recommendedName>
        <fullName evidence="3">Nucleotidyltransferase family protein</fullName>
    </recommendedName>
</protein>
<dbReference type="EMBL" id="JMIR01000002">
    <property type="protein sequence ID" value="KEO84818.1"/>
    <property type="molecule type" value="Genomic_DNA"/>
</dbReference>
<proteinExistence type="predicted"/>